<feature type="region of interest" description="Disordered" evidence="2">
    <location>
        <begin position="20"/>
        <end position="84"/>
    </location>
</feature>
<proteinExistence type="predicted"/>
<evidence type="ECO:0000256" key="1">
    <source>
        <dbReference type="ARBA" id="ARBA00023054"/>
    </source>
</evidence>
<dbReference type="GO" id="GO:0005634">
    <property type="term" value="C:nucleus"/>
    <property type="evidence" value="ECO:0007669"/>
    <property type="project" value="TreeGrafter"/>
</dbReference>
<keyword evidence="1" id="KW-0175">Coiled coil</keyword>
<evidence type="ECO:0000313" key="4">
    <source>
        <dbReference type="Proteomes" id="UP001153365"/>
    </source>
</evidence>
<sequence>MPNPIEISASSMIGLLGAVEASKASSSNTKASKPSTGKAETNDEYNISKYRKGLSHKKLSTGSKDPSAQQLKGSNKGVKLRAGKDKLVQDQSKLHLAPSVEEQLATQALERKAKIYEATVRGQAGGLTYQQLESCPLDVNAKRAIVQLQEWSGDEDEEEEQGFKKLPVQSSSLLDSSLSKLPTTSFTGRLGSSSHQESVDTPRLGEAVKEDEDWIETVDEYGRSVMRLASELKSAPLDPQQTLDFTQTESASHLKDISAQYGPQTSFPILETPTAKRPTTDEPVEKYFDSRAERRQLGTGFYALSSNPEERLRQQEELRTREAETEKARASVTKVSTGKEEQLSASEIALEARKRQIQLKREEQIKKRLKLTEVGK</sequence>
<feature type="region of interest" description="Disordered" evidence="2">
    <location>
        <begin position="152"/>
        <end position="206"/>
    </location>
</feature>
<dbReference type="PANTHER" id="PTHR15885:SF1">
    <property type="entry name" value="COILED-COIL DOMAIN-CONTAINING PROTEIN 174"/>
    <property type="match status" value="1"/>
</dbReference>
<organism evidence="3 4">
    <name type="scientific">Phakopsora pachyrhizi</name>
    <name type="common">Asian soybean rust disease fungus</name>
    <dbReference type="NCBI Taxonomy" id="170000"/>
    <lineage>
        <taxon>Eukaryota</taxon>
        <taxon>Fungi</taxon>
        <taxon>Dikarya</taxon>
        <taxon>Basidiomycota</taxon>
        <taxon>Pucciniomycotina</taxon>
        <taxon>Pucciniomycetes</taxon>
        <taxon>Pucciniales</taxon>
        <taxon>Phakopsoraceae</taxon>
        <taxon>Phakopsora</taxon>
    </lineage>
</organism>
<feature type="compositionally biased region" description="Low complexity" evidence="2">
    <location>
        <begin position="21"/>
        <end position="35"/>
    </location>
</feature>
<reference evidence="3" key="1">
    <citation type="submission" date="2022-06" db="EMBL/GenBank/DDBJ databases">
        <authorList>
            <consortium name="SYNGENTA / RWTH Aachen University"/>
        </authorList>
    </citation>
    <scope>NUCLEOTIDE SEQUENCE</scope>
</reference>
<feature type="region of interest" description="Disordered" evidence="2">
    <location>
        <begin position="299"/>
        <end position="342"/>
    </location>
</feature>
<feature type="compositionally biased region" description="Polar residues" evidence="2">
    <location>
        <begin position="60"/>
        <end position="73"/>
    </location>
</feature>
<feature type="compositionally biased region" description="Polar residues" evidence="2">
    <location>
        <begin position="182"/>
        <end position="196"/>
    </location>
</feature>
<feature type="compositionally biased region" description="Basic residues" evidence="2">
    <location>
        <begin position="49"/>
        <end position="59"/>
    </location>
</feature>
<gene>
    <name evidence="3" type="ORF">PPACK8108_LOCUS8639</name>
</gene>
<comment type="caution">
    <text evidence="3">The sequence shown here is derived from an EMBL/GenBank/DDBJ whole genome shotgun (WGS) entry which is preliminary data.</text>
</comment>
<dbReference type="PANTHER" id="PTHR15885">
    <property type="entry name" value="COILED-COIL DOMAIN-CONTAINING PROTEIN 174"/>
    <property type="match status" value="1"/>
</dbReference>
<evidence type="ECO:0000313" key="3">
    <source>
        <dbReference type="EMBL" id="CAH7673752.1"/>
    </source>
</evidence>
<dbReference type="AlphaFoldDB" id="A0AAV0AXP9"/>
<evidence type="ECO:0000256" key="2">
    <source>
        <dbReference type="SAM" id="MobiDB-lite"/>
    </source>
</evidence>
<dbReference type="Proteomes" id="UP001153365">
    <property type="component" value="Unassembled WGS sequence"/>
</dbReference>
<accession>A0AAV0AXP9</accession>
<name>A0AAV0AXP9_PHAPC</name>
<dbReference type="EMBL" id="CALTRL010001793">
    <property type="protein sequence ID" value="CAH7673752.1"/>
    <property type="molecule type" value="Genomic_DNA"/>
</dbReference>
<keyword evidence="4" id="KW-1185">Reference proteome</keyword>
<dbReference type="Pfam" id="PF13300">
    <property type="entry name" value="DUF4078"/>
    <property type="match status" value="1"/>
</dbReference>
<protein>
    <submittedName>
        <fullName evidence="3">Uncharacterized protein</fullName>
    </submittedName>
</protein>
<feature type="compositionally biased region" description="Basic and acidic residues" evidence="2">
    <location>
        <begin position="308"/>
        <end position="329"/>
    </location>
</feature>
<feature type="compositionally biased region" description="Low complexity" evidence="2">
    <location>
        <begin position="170"/>
        <end position="181"/>
    </location>
</feature>
<dbReference type="InterPro" id="IPR025066">
    <property type="entry name" value="CCDC174-like"/>
</dbReference>
<feature type="region of interest" description="Disordered" evidence="2">
    <location>
        <begin position="262"/>
        <end position="283"/>
    </location>
</feature>